<dbReference type="Pfam" id="PF08543">
    <property type="entry name" value="Phos_pyr_kin"/>
    <property type="match status" value="1"/>
</dbReference>
<accession>G8PAY2</accession>
<dbReference type="EC" id="2.7.1.35" evidence="1"/>
<evidence type="ECO:0000256" key="4">
    <source>
        <dbReference type="ARBA" id="ARBA00022777"/>
    </source>
</evidence>
<name>G8PAY2_PEDCP</name>
<keyword evidence="6" id="KW-0472">Membrane</keyword>
<dbReference type="GO" id="GO:0008478">
    <property type="term" value="F:pyridoxal kinase activity"/>
    <property type="evidence" value="ECO:0007669"/>
    <property type="project" value="UniProtKB-EC"/>
</dbReference>
<organism evidence="8 9">
    <name type="scientific">Pediococcus claussenii (strain ATCC BAA-344 / DSM 14800 / JCM 18046 / KCTC 3811 / LMG 21948 / P06)</name>
    <dbReference type="NCBI Taxonomy" id="701521"/>
    <lineage>
        <taxon>Bacteria</taxon>
        <taxon>Bacillati</taxon>
        <taxon>Bacillota</taxon>
        <taxon>Bacilli</taxon>
        <taxon>Lactobacillales</taxon>
        <taxon>Lactobacillaceae</taxon>
        <taxon>Pediococcus</taxon>
    </lineage>
</organism>
<keyword evidence="3" id="KW-0547">Nucleotide-binding</keyword>
<dbReference type="GO" id="GO:0005829">
    <property type="term" value="C:cytosol"/>
    <property type="evidence" value="ECO:0007669"/>
    <property type="project" value="TreeGrafter"/>
</dbReference>
<evidence type="ECO:0000256" key="5">
    <source>
        <dbReference type="ARBA" id="ARBA00022840"/>
    </source>
</evidence>
<evidence type="ECO:0000313" key="8">
    <source>
        <dbReference type="EMBL" id="AEV95850.1"/>
    </source>
</evidence>
<feature type="transmembrane region" description="Helical" evidence="6">
    <location>
        <begin position="28"/>
        <end position="48"/>
    </location>
</feature>
<evidence type="ECO:0000259" key="7">
    <source>
        <dbReference type="Pfam" id="PF08543"/>
    </source>
</evidence>
<gene>
    <name evidence="8" type="ordered locus">PECL_1633</name>
</gene>
<keyword evidence="6" id="KW-1133">Transmembrane helix</keyword>
<protein>
    <recommendedName>
        <fullName evidence="1">pyridoxal kinase</fullName>
        <ecNumber evidence="1">2.7.1.35</ecNumber>
    </recommendedName>
</protein>
<dbReference type="Gene3D" id="3.40.1190.20">
    <property type="match status" value="1"/>
</dbReference>
<dbReference type="GO" id="GO:0009443">
    <property type="term" value="P:pyridoxal 5'-phosphate salvage"/>
    <property type="evidence" value="ECO:0007669"/>
    <property type="project" value="InterPro"/>
</dbReference>
<feature type="domain" description="Pyridoxamine kinase/Phosphomethylpyrimidine kinase" evidence="7">
    <location>
        <begin position="81"/>
        <end position="260"/>
    </location>
</feature>
<dbReference type="PATRIC" id="fig|701521.8.peg.1534"/>
<dbReference type="eggNOG" id="COG2240">
    <property type="taxonomic scope" value="Bacteria"/>
</dbReference>
<dbReference type="Proteomes" id="UP000005444">
    <property type="component" value="Chromosome"/>
</dbReference>
<dbReference type="RefSeq" id="WP_014216044.1">
    <property type="nucleotide sequence ID" value="NC_016605.1"/>
</dbReference>
<dbReference type="GO" id="GO:0005524">
    <property type="term" value="F:ATP binding"/>
    <property type="evidence" value="ECO:0007669"/>
    <property type="project" value="UniProtKB-KW"/>
</dbReference>
<evidence type="ECO:0000256" key="2">
    <source>
        <dbReference type="ARBA" id="ARBA00022679"/>
    </source>
</evidence>
<proteinExistence type="predicted"/>
<dbReference type="STRING" id="701521.PECL_1633"/>
<evidence type="ECO:0000256" key="1">
    <source>
        <dbReference type="ARBA" id="ARBA00012104"/>
    </source>
</evidence>
<dbReference type="SUPFAM" id="SSF53613">
    <property type="entry name" value="Ribokinase-like"/>
    <property type="match status" value="1"/>
</dbReference>
<dbReference type="InterPro" id="IPR029056">
    <property type="entry name" value="Ribokinase-like"/>
</dbReference>
<sequence length="290" mass="31523">MAHVEQNQEKKVIVAEDLSSLGSISMGIALPILATFGFTVVPVPTMLLSAQTEGFGKPEILDLHCWWKNSVQSWNKLGNLKLNAGLLGYLGSVEMIKVMQEFLDRDLVGMVVLDPAMADSGKLYAGFDANYVDAMRGLLGKANIVTPNITEAQLLADIKVGHYPTNDELIQLFDALQTVMKPNSQLIITGVHDTETISTVWLVNGHVKRFEQPKVTGHFDGTGDLFAAVLTGCLASNSLLEKSIEVASKVVRSTILKTSRKDQSSHYGLNVGCAINELQKQIEGLGENLE</sequence>
<evidence type="ECO:0000313" key="9">
    <source>
        <dbReference type="Proteomes" id="UP000005444"/>
    </source>
</evidence>
<dbReference type="InterPro" id="IPR013749">
    <property type="entry name" value="PM/HMP-P_kinase-1"/>
</dbReference>
<keyword evidence="4 8" id="KW-0418">Kinase</keyword>
<dbReference type="PANTHER" id="PTHR10534:SF2">
    <property type="entry name" value="PYRIDOXAL KINASE"/>
    <property type="match status" value="1"/>
</dbReference>
<dbReference type="PANTHER" id="PTHR10534">
    <property type="entry name" value="PYRIDOXAL KINASE"/>
    <property type="match status" value="1"/>
</dbReference>
<keyword evidence="6" id="KW-0812">Transmembrane</keyword>
<keyword evidence="9" id="KW-1185">Reference proteome</keyword>
<evidence type="ECO:0000256" key="6">
    <source>
        <dbReference type="SAM" id="Phobius"/>
    </source>
</evidence>
<evidence type="ECO:0000256" key="3">
    <source>
        <dbReference type="ARBA" id="ARBA00022741"/>
    </source>
</evidence>
<dbReference type="HOGENOM" id="CLU_046496_2_0_9"/>
<keyword evidence="5" id="KW-0067">ATP-binding</keyword>
<reference evidence="8 9" key="1">
    <citation type="journal article" date="2012" name="J. Bacteriol.">
        <title>Complete Genome Sequence of the Beer Spoilage Organism Pediococcus claussenii ATCC BAA-344T.</title>
        <authorList>
            <person name="Pittet V."/>
            <person name="Abegunde T."/>
            <person name="Marfleet T."/>
            <person name="Haakensen M."/>
            <person name="Morrow K."/>
            <person name="Jayaprakash T."/>
            <person name="Schroeder K."/>
            <person name="Trost B."/>
            <person name="Byrns S."/>
            <person name="Bergsveinson J."/>
            <person name="Kusalik A."/>
            <person name="Ziola B."/>
        </authorList>
    </citation>
    <scope>NUCLEOTIDE SEQUENCE [LARGE SCALE GENOMIC DNA]</scope>
    <source>
        <strain evidence="8 9">ATCC BAA-344</strain>
    </source>
</reference>
<dbReference type="AlphaFoldDB" id="G8PAY2"/>
<dbReference type="EMBL" id="CP003137">
    <property type="protein sequence ID" value="AEV95850.1"/>
    <property type="molecule type" value="Genomic_DNA"/>
</dbReference>
<dbReference type="KEGG" id="pce:PECL_1633"/>
<keyword evidence="2" id="KW-0808">Transferase</keyword>
<dbReference type="InterPro" id="IPR004625">
    <property type="entry name" value="PyrdxlKinase"/>
</dbReference>